<dbReference type="EMBL" id="BFEA01000574">
    <property type="protein sequence ID" value="GBG86688.1"/>
    <property type="molecule type" value="Genomic_DNA"/>
</dbReference>
<dbReference type="Proteomes" id="UP000265515">
    <property type="component" value="Unassembled WGS sequence"/>
</dbReference>
<feature type="compositionally biased region" description="Basic and acidic residues" evidence="1">
    <location>
        <begin position="169"/>
        <end position="186"/>
    </location>
</feature>
<reference evidence="2 3" key="1">
    <citation type="journal article" date="2018" name="Cell">
        <title>The Chara Genome: Secondary Complexity and Implications for Plant Terrestrialization.</title>
        <authorList>
            <person name="Nishiyama T."/>
            <person name="Sakayama H."/>
            <person name="Vries J.D."/>
            <person name="Buschmann H."/>
            <person name="Saint-Marcoux D."/>
            <person name="Ullrich K.K."/>
            <person name="Haas F.B."/>
            <person name="Vanderstraeten L."/>
            <person name="Becker D."/>
            <person name="Lang D."/>
            <person name="Vosolsobe S."/>
            <person name="Rombauts S."/>
            <person name="Wilhelmsson P.K.I."/>
            <person name="Janitza P."/>
            <person name="Kern R."/>
            <person name="Heyl A."/>
            <person name="Rumpler F."/>
            <person name="Villalobos L.I.A.C."/>
            <person name="Clay J.M."/>
            <person name="Skokan R."/>
            <person name="Toyoda A."/>
            <person name="Suzuki Y."/>
            <person name="Kagoshima H."/>
            <person name="Schijlen E."/>
            <person name="Tajeshwar N."/>
            <person name="Catarino B."/>
            <person name="Hetherington A.J."/>
            <person name="Saltykova A."/>
            <person name="Bonnot C."/>
            <person name="Breuninger H."/>
            <person name="Symeonidi A."/>
            <person name="Radhakrishnan G.V."/>
            <person name="Van Nieuwerburgh F."/>
            <person name="Deforce D."/>
            <person name="Chang C."/>
            <person name="Karol K.G."/>
            <person name="Hedrich R."/>
            <person name="Ulvskov P."/>
            <person name="Glockner G."/>
            <person name="Delwiche C.F."/>
            <person name="Petrasek J."/>
            <person name="Van de Peer Y."/>
            <person name="Friml J."/>
            <person name="Beilby M."/>
            <person name="Dolan L."/>
            <person name="Kohara Y."/>
            <person name="Sugano S."/>
            <person name="Fujiyama A."/>
            <person name="Delaux P.-M."/>
            <person name="Quint M."/>
            <person name="TheiBen G."/>
            <person name="Hagemann M."/>
            <person name="Harholt J."/>
            <person name="Dunand C."/>
            <person name="Zachgo S."/>
            <person name="Langdale J."/>
            <person name="Maumus F."/>
            <person name="Straeten D.V.D."/>
            <person name="Gould S.B."/>
            <person name="Rensing S.A."/>
        </authorList>
    </citation>
    <scope>NUCLEOTIDE SEQUENCE [LARGE SCALE GENOMIC DNA]</scope>
    <source>
        <strain evidence="2 3">S276</strain>
    </source>
</reference>
<feature type="region of interest" description="Disordered" evidence="1">
    <location>
        <begin position="87"/>
        <end position="186"/>
    </location>
</feature>
<accession>A0A388LWI3</accession>
<feature type="compositionally biased region" description="Basic and acidic residues" evidence="1">
    <location>
        <begin position="91"/>
        <end position="108"/>
    </location>
</feature>
<evidence type="ECO:0000313" key="2">
    <source>
        <dbReference type="EMBL" id="GBG86688.1"/>
    </source>
</evidence>
<name>A0A388LWI3_CHABU</name>
<sequence>MKGLHPSPVGRDGQPIRFDSTNLREFLWAYDQYADDLNILGEQRMGSFLLYVRRHIRSFVRSIVAPAMNWGHCKKLLWNHYAPARQAGKRRSLENRSREPEATERRTFEQGMSSRTQREDRRKEHKAHMHERVGGLGGSDVPPHPAQLDVDYPMSDIEPDLPHEPLVQEQREEQSPKEKELDRKERAAREQEIKVQLRMKNLAELCERMQQGKESEEVGDKGGKGACTQEKDLPLVSKVLVSFDRLMEAAGRSGEHHQEMGVKLVSTNLLNLRGVMKEGFAAAKASDQKAGGKLTKVAQKGALAEKDAGGGKFEWRMPAGLTLGQEPARPEERSPAEAMRSEVVPPTAQGEAVTQQEIQESVGQTMVEAELRVDQRSRQESPMPQDMPLVADLRGALGSWATGSEPEGRVGEQVTQADDRAACPTFPKIPQQEVTSKVSAAPSSVPSHEGDKVEQNRVGRCFYCKKRRHLQEECPKSLEDEAKGLLTWDSAGVRRDRNENLILKTRGGIRAQLYRQLRIIDF</sequence>
<organism evidence="2 3">
    <name type="scientific">Chara braunii</name>
    <name type="common">Braun's stonewort</name>
    <dbReference type="NCBI Taxonomy" id="69332"/>
    <lineage>
        <taxon>Eukaryota</taxon>
        <taxon>Viridiplantae</taxon>
        <taxon>Streptophyta</taxon>
        <taxon>Charophyceae</taxon>
        <taxon>Charales</taxon>
        <taxon>Characeae</taxon>
        <taxon>Chara</taxon>
    </lineage>
</organism>
<evidence type="ECO:0000313" key="3">
    <source>
        <dbReference type="Proteomes" id="UP000265515"/>
    </source>
</evidence>
<keyword evidence="3" id="KW-1185">Reference proteome</keyword>
<gene>
    <name evidence="2" type="ORF">CBR_g41751</name>
</gene>
<dbReference type="AlphaFoldDB" id="A0A388LWI3"/>
<evidence type="ECO:0000256" key="1">
    <source>
        <dbReference type="SAM" id="MobiDB-lite"/>
    </source>
</evidence>
<comment type="caution">
    <text evidence="2">The sequence shown here is derived from an EMBL/GenBank/DDBJ whole genome shotgun (WGS) entry which is preliminary data.</text>
</comment>
<protein>
    <submittedName>
        <fullName evidence="2">Uncharacterized protein</fullName>
    </submittedName>
</protein>
<proteinExistence type="predicted"/>
<dbReference type="Gramene" id="GBG86688">
    <property type="protein sequence ID" value="GBG86688"/>
    <property type="gene ID" value="CBR_g41751"/>
</dbReference>